<protein>
    <recommendedName>
        <fullName evidence="3">Secreted protein</fullName>
    </recommendedName>
</protein>
<sequence>MIHTCLPFRVAVDACACPARGTAESLTGSPAAAVAVLAGTLLLADSAGGNEGGNARLFMFITSGRCCDSCMRIGCITAVVVASNATG</sequence>
<dbReference type="AlphaFoldDB" id="A0AB34T4J7"/>
<comment type="caution">
    <text evidence="1">The sequence shown here is derived from an EMBL/GenBank/DDBJ whole genome shotgun (WGS) entry which is preliminary data.</text>
</comment>
<accession>A0AB34T4J7</accession>
<name>A0AB34T4J7_9BIFI</name>
<gene>
    <name evidence="1" type="ORF">BAAM0483_09490</name>
</gene>
<evidence type="ECO:0000313" key="2">
    <source>
        <dbReference type="Proteomes" id="UP000037239"/>
    </source>
</evidence>
<evidence type="ECO:0008006" key="3">
    <source>
        <dbReference type="Google" id="ProtNLM"/>
    </source>
</evidence>
<reference evidence="1 2" key="1">
    <citation type="journal article" date="2015" name="Int J Genomics">
        <title>Comparative Genomics Revealed Genetic Diversity and Species/Strain-Level Differences in Carbohydrate Metabolism of Three Probiotic Bifidobacterial Species.</title>
        <authorList>
            <person name="Odamaki T."/>
            <person name="Horigome A."/>
            <person name="Sugahara H."/>
            <person name="Hashikura N."/>
            <person name="Minami J."/>
            <person name="Xiao J.Z."/>
            <person name="Abe F."/>
        </authorList>
    </citation>
    <scope>NUCLEOTIDE SEQUENCE [LARGE SCALE GENOMIC DNA]</scope>
    <source>
        <strain evidence="1 2">MCC 0483</strain>
    </source>
</reference>
<dbReference type="EMBL" id="AWFK01000026">
    <property type="protein sequence ID" value="KOA47050.1"/>
    <property type="molecule type" value="Genomic_DNA"/>
</dbReference>
<proteinExistence type="predicted"/>
<dbReference type="Proteomes" id="UP000037239">
    <property type="component" value="Unassembled WGS sequence"/>
</dbReference>
<evidence type="ECO:0000313" key="1">
    <source>
        <dbReference type="EMBL" id="KOA47050.1"/>
    </source>
</evidence>
<organism evidence="1 2">
    <name type="scientific">Bifidobacterium animalis subsp. animalis MCC 0483</name>
    <dbReference type="NCBI Taxonomy" id="1365955"/>
    <lineage>
        <taxon>Bacteria</taxon>
        <taxon>Bacillati</taxon>
        <taxon>Actinomycetota</taxon>
        <taxon>Actinomycetes</taxon>
        <taxon>Bifidobacteriales</taxon>
        <taxon>Bifidobacteriaceae</taxon>
        <taxon>Bifidobacterium</taxon>
    </lineage>
</organism>